<sequence>MKLVRAFSAWIQPGVHALPNNALLDFSESSSRPSSSIVQSSTDPVISPS</sequence>
<dbReference type="AlphaFoldDB" id="A0A9K3NXW5"/>
<name>A0A9K3NXW5_HELAN</name>
<accession>A0A9K3NXW5</accession>
<dbReference type="Gramene" id="mRNA:HanXRQr2_Chr03g0135471">
    <property type="protein sequence ID" value="CDS:HanXRQr2_Chr03g0135471.1"/>
    <property type="gene ID" value="HanXRQr2_Chr03g0135471"/>
</dbReference>
<protein>
    <submittedName>
        <fullName evidence="2">Uncharacterized protein</fullName>
    </submittedName>
</protein>
<proteinExistence type="predicted"/>
<feature type="region of interest" description="Disordered" evidence="1">
    <location>
        <begin position="28"/>
        <end position="49"/>
    </location>
</feature>
<reference evidence="2" key="2">
    <citation type="submission" date="2020-06" db="EMBL/GenBank/DDBJ databases">
        <title>Helianthus annuus Genome sequencing and assembly Release 2.</title>
        <authorList>
            <person name="Gouzy J."/>
            <person name="Langlade N."/>
            <person name="Munos S."/>
        </authorList>
    </citation>
    <scope>NUCLEOTIDE SEQUENCE</scope>
    <source>
        <tissue evidence="2">Leaves</tissue>
    </source>
</reference>
<keyword evidence="3" id="KW-1185">Reference proteome</keyword>
<organism evidence="2 3">
    <name type="scientific">Helianthus annuus</name>
    <name type="common">Common sunflower</name>
    <dbReference type="NCBI Taxonomy" id="4232"/>
    <lineage>
        <taxon>Eukaryota</taxon>
        <taxon>Viridiplantae</taxon>
        <taxon>Streptophyta</taxon>
        <taxon>Embryophyta</taxon>
        <taxon>Tracheophyta</taxon>
        <taxon>Spermatophyta</taxon>
        <taxon>Magnoliopsida</taxon>
        <taxon>eudicotyledons</taxon>
        <taxon>Gunneridae</taxon>
        <taxon>Pentapetalae</taxon>
        <taxon>asterids</taxon>
        <taxon>campanulids</taxon>
        <taxon>Asterales</taxon>
        <taxon>Asteraceae</taxon>
        <taxon>Asteroideae</taxon>
        <taxon>Heliantheae alliance</taxon>
        <taxon>Heliantheae</taxon>
        <taxon>Helianthus</taxon>
    </lineage>
</organism>
<evidence type="ECO:0000313" key="3">
    <source>
        <dbReference type="Proteomes" id="UP000215914"/>
    </source>
</evidence>
<gene>
    <name evidence="2" type="ORF">HanXRQr2_Chr03g0135471</name>
</gene>
<feature type="compositionally biased region" description="Low complexity" evidence="1">
    <location>
        <begin position="28"/>
        <end position="41"/>
    </location>
</feature>
<evidence type="ECO:0000256" key="1">
    <source>
        <dbReference type="SAM" id="MobiDB-lite"/>
    </source>
</evidence>
<reference evidence="2" key="1">
    <citation type="journal article" date="2017" name="Nature">
        <title>The sunflower genome provides insights into oil metabolism, flowering and Asterid evolution.</title>
        <authorList>
            <person name="Badouin H."/>
            <person name="Gouzy J."/>
            <person name="Grassa C.J."/>
            <person name="Murat F."/>
            <person name="Staton S.E."/>
            <person name="Cottret L."/>
            <person name="Lelandais-Briere C."/>
            <person name="Owens G.L."/>
            <person name="Carrere S."/>
            <person name="Mayjonade B."/>
            <person name="Legrand L."/>
            <person name="Gill N."/>
            <person name="Kane N.C."/>
            <person name="Bowers J.E."/>
            <person name="Hubner S."/>
            <person name="Bellec A."/>
            <person name="Berard A."/>
            <person name="Berges H."/>
            <person name="Blanchet N."/>
            <person name="Boniface M.C."/>
            <person name="Brunel D."/>
            <person name="Catrice O."/>
            <person name="Chaidir N."/>
            <person name="Claudel C."/>
            <person name="Donnadieu C."/>
            <person name="Faraut T."/>
            <person name="Fievet G."/>
            <person name="Helmstetter N."/>
            <person name="King M."/>
            <person name="Knapp S.J."/>
            <person name="Lai Z."/>
            <person name="Le Paslier M.C."/>
            <person name="Lippi Y."/>
            <person name="Lorenzon L."/>
            <person name="Mandel J.R."/>
            <person name="Marage G."/>
            <person name="Marchand G."/>
            <person name="Marquand E."/>
            <person name="Bret-Mestries E."/>
            <person name="Morien E."/>
            <person name="Nambeesan S."/>
            <person name="Nguyen T."/>
            <person name="Pegot-Espagnet P."/>
            <person name="Pouilly N."/>
            <person name="Raftis F."/>
            <person name="Sallet E."/>
            <person name="Schiex T."/>
            <person name="Thomas J."/>
            <person name="Vandecasteele C."/>
            <person name="Vares D."/>
            <person name="Vear F."/>
            <person name="Vautrin S."/>
            <person name="Crespi M."/>
            <person name="Mangin B."/>
            <person name="Burke J.M."/>
            <person name="Salse J."/>
            <person name="Munos S."/>
            <person name="Vincourt P."/>
            <person name="Rieseberg L.H."/>
            <person name="Langlade N.B."/>
        </authorList>
    </citation>
    <scope>NUCLEOTIDE SEQUENCE</scope>
    <source>
        <tissue evidence="2">Leaves</tissue>
    </source>
</reference>
<dbReference type="EMBL" id="MNCJ02000318">
    <property type="protein sequence ID" value="KAF5816544.1"/>
    <property type="molecule type" value="Genomic_DNA"/>
</dbReference>
<dbReference type="Proteomes" id="UP000215914">
    <property type="component" value="Unassembled WGS sequence"/>
</dbReference>
<evidence type="ECO:0000313" key="2">
    <source>
        <dbReference type="EMBL" id="KAF5816544.1"/>
    </source>
</evidence>
<comment type="caution">
    <text evidence="2">The sequence shown here is derived from an EMBL/GenBank/DDBJ whole genome shotgun (WGS) entry which is preliminary data.</text>
</comment>